<evidence type="ECO:0000256" key="1">
    <source>
        <dbReference type="SAM" id="MobiDB-lite"/>
    </source>
</evidence>
<comment type="caution">
    <text evidence="3">The sequence shown here is derived from an EMBL/GenBank/DDBJ whole genome shotgun (WGS) entry which is preliminary data.</text>
</comment>
<protein>
    <recommendedName>
        <fullName evidence="2">Calcineurin-like phosphoesterase domain-containing protein</fullName>
    </recommendedName>
</protein>
<dbReference type="SUPFAM" id="SSF56300">
    <property type="entry name" value="Metallo-dependent phosphatases"/>
    <property type="match status" value="1"/>
</dbReference>
<dbReference type="PANTHER" id="PTHR32440">
    <property type="entry name" value="PHOSPHATASE DCR2-RELATED-RELATED"/>
    <property type="match status" value="1"/>
</dbReference>
<feature type="domain" description="Calcineurin-like phosphoesterase" evidence="2">
    <location>
        <begin position="66"/>
        <end position="193"/>
    </location>
</feature>
<accession>A0ABP0BDI3</accession>
<name>A0ABP0BDI3_9PEZI</name>
<gene>
    <name evidence="3" type="ORF">SCUCBS95973_003089</name>
</gene>
<dbReference type="Proteomes" id="UP001642405">
    <property type="component" value="Unassembled WGS sequence"/>
</dbReference>
<dbReference type="EMBL" id="CAWUHB010000013">
    <property type="protein sequence ID" value="CAK7217266.1"/>
    <property type="molecule type" value="Genomic_DNA"/>
</dbReference>
<proteinExistence type="predicted"/>
<dbReference type="Gene3D" id="3.60.21.10">
    <property type="match status" value="1"/>
</dbReference>
<dbReference type="CDD" id="cd07383">
    <property type="entry name" value="MPP_Dcr2"/>
    <property type="match status" value="1"/>
</dbReference>
<evidence type="ECO:0000259" key="2">
    <source>
        <dbReference type="Pfam" id="PF00149"/>
    </source>
</evidence>
<organism evidence="3 4">
    <name type="scientific">Sporothrix curviconia</name>
    <dbReference type="NCBI Taxonomy" id="1260050"/>
    <lineage>
        <taxon>Eukaryota</taxon>
        <taxon>Fungi</taxon>
        <taxon>Dikarya</taxon>
        <taxon>Ascomycota</taxon>
        <taxon>Pezizomycotina</taxon>
        <taxon>Sordariomycetes</taxon>
        <taxon>Sordariomycetidae</taxon>
        <taxon>Ophiostomatales</taxon>
        <taxon>Ophiostomataceae</taxon>
        <taxon>Sporothrix</taxon>
    </lineage>
</organism>
<dbReference type="InterPro" id="IPR004843">
    <property type="entry name" value="Calcineurin-like_PHP"/>
</dbReference>
<sequence>MLTRRAALAFVLGVVALAATWAVFLTIPAGLRLRAVRWTAPRATRDPAAPLQFRSDGSFQISIFEDLHFGENAWEHWGPQQDLNSVCVMESVLDAEQPDLVVLNGDLITGENTFRANSTAYVGQIVAPMIRRTVPWASTYGNHDSDFNLSRTALLAREQQQKPAGLARTVNMLPDAPHAGVTNYYLPVYGSDCHMHTGSSSGGVSDNDGRCIPLLILWFFDSRGGFEYQQKDAATGARIGKENWVDSAAVAWFETTQAALLAKYARAIPSLAFVHIPPNVVYALQMDSTAPAGGGIDPHRQPGINDDKPLAQQAQGWCEDGTNGPIEAKASTTGCAYGGQDGPFMRAVAHSGNGTGVIALFSGHDHGDTWCHTWEAGHTVPGAGVPGTGVHICFGQHTGYGGYGTWTRGARQVLVTESSLAAAAAARRRPVVDTWIRLETGAVVGRVSLNATYGQDAYPATPDTHTHCPTCDSGPQQAPKLQVQNGKKAKEGWKQI</sequence>
<evidence type="ECO:0000313" key="4">
    <source>
        <dbReference type="Proteomes" id="UP001642405"/>
    </source>
</evidence>
<dbReference type="InterPro" id="IPR029052">
    <property type="entry name" value="Metallo-depent_PP-like"/>
</dbReference>
<feature type="region of interest" description="Disordered" evidence="1">
    <location>
        <begin position="463"/>
        <end position="496"/>
    </location>
</feature>
<reference evidence="3 4" key="1">
    <citation type="submission" date="2024-01" db="EMBL/GenBank/DDBJ databases">
        <authorList>
            <person name="Allen C."/>
            <person name="Tagirdzhanova G."/>
        </authorList>
    </citation>
    <scope>NUCLEOTIDE SEQUENCE [LARGE SCALE GENOMIC DNA]</scope>
</reference>
<dbReference type="Pfam" id="PF00149">
    <property type="entry name" value="Metallophos"/>
    <property type="match status" value="1"/>
</dbReference>
<dbReference type="PANTHER" id="PTHR32440:SF11">
    <property type="entry name" value="METALLOPHOSPHOESTERASE DOMAIN-CONTAINING PROTEIN"/>
    <property type="match status" value="1"/>
</dbReference>
<evidence type="ECO:0000313" key="3">
    <source>
        <dbReference type="EMBL" id="CAK7217266.1"/>
    </source>
</evidence>
<keyword evidence="4" id="KW-1185">Reference proteome</keyword>